<dbReference type="InterPro" id="IPR036736">
    <property type="entry name" value="ACP-like_sf"/>
</dbReference>
<dbReference type="FunFam" id="1.10.1200.10:FF:000021">
    <property type="entry name" value="Isochorismatase"/>
    <property type="match status" value="1"/>
</dbReference>
<proteinExistence type="predicted"/>
<evidence type="ECO:0000256" key="1">
    <source>
        <dbReference type="ARBA" id="ARBA00004924"/>
    </source>
</evidence>
<evidence type="ECO:0000259" key="4">
    <source>
        <dbReference type="PROSITE" id="PS50075"/>
    </source>
</evidence>
<evidence type="ECO:0000256" key="3">
    <source>
        <dbReference type="ARBA" id="ARBA00022553"/>
    </source>
</evidence>
<name>A0AAU2JK84_9ACTN</name>
<evidence type="ECO:0000256" key="2">
    <source>
        <dbReference type="ARBA" id="ARBA00022450"/>
    </source>
</evidence>
<accession>A0AAU2JK84</accession>
<reference evidence="5" key="1">
    <citation type="submission" date="2022-10" db="EMBL/GenBank/DDBJ databases">
        <title>The complete genomes of actinobacterial strains from the NBC collection.</title>
        <authorList>
            <person name="Joergensen T.S."/>
            <person name="Alvarez Arevalo M."/>
            <person name="Sterndorff E.B."/>
            <person name="Faurdal D."/>
            <person name="Vuksanovic O."/>
            <person name="Mourched A.-S."/>
            <person name="Charusanti P."/>
            <person name="Shaw S."/>
            <person name="Blin K."/>
            <person name="Weber T."/>
        </authorList>
    </citation>
    <scope>NUCLEOTIDE SEQUENCE</scope>
    <source>
        <strain evidence="5">NBC_00049</strain>
    </source>
</reference>
<dbReference type="PROSITE" id="PS50075">
    <property type="entry name" value="CARRIER"/>
    <property type="match status" value="1"/>
</dbReference>
<gene>
    <name evidence="5" type="ORF">OG327_00145</name>
</gene>
<dbReference type="SUPFAM" id="SSF47336">
    <property type="entry name" value="ACP-like"/>
    <property type="match status" value="1"/>
</dbReference>
<organism evidence="5">
    <name type="scientific">Streptomyces sp. NBC_00049</name>
    <dbReference type="NCBI Taxonomy" id="2903617"/>
    <lineage>
        <taxon>Bacteria</taxon>
        <taxon>Bacillati</taxon>
        <taxon>Actinomycetota</taxon>
        <taxon>Actinomycetes</taxon>
        <taxon>Kitasatosporales</taxon>
        <taxon>Streptomycetaceae</taxon>
        <taxon>Streptomyces</taxon>
    </lineage>
</organism>
<keyword evidence="3" id="KW-0597">Phosphoprotein</keyword>
<feature type="domain" description="Carrier" evidence="4">
    <location>
        <begin position="3"/>
        <end position="79"/>
    </location>
</feature>
<dbReference type="Pfam" id="PF00550">
    <property type="entry name" value="PP-binding"/>
    <property type="match status" value="1"/>
</dbReference>
<dbReference type="AlphaFoldDB" id="A0AAU2JK84"/>
<dbReference type="InterPro" id="IPR009081">
    <property type="entry name" value="PP-bd_ACP"/>
</dbReference>
<keyword evidence="2" id="KW-0596">Phosphopantetheine</keyword>
<sequence>MPASPSLTLDRLVRDVADMLYTEPSEVSLEEDLLDQGLDSIRLMSLVEKWRTEGATVTFVDLAERPTLRQWADLLTATP</sequence>
<comment type="pathway">
    <text evidence="1">Siderophore biosynthesis.</text>
</comment>
<evidence type="ECO:0000313" key="5">
    <source>
        <dbReference type="EMBL" id="WTU71867.1"/>
    </source>
</evidence>
<dbReference type="Gene3D" id="1.10.1200.10">
    <property type="entry name" value="ACP-like"/>
    <property type="match status" value="1"/>
</dbReference>
<protein>
    <submittedName>
        <fullName evidence="5">Phosphopantetheine-binding protein</fullName>
    </submittedName>
</protein>
<dbReference type="EMBL" id="CP108264">
    <property type="protein sequence ID" value="WTU71867.1"/>
    <property type="molecule type" value="Genomic_DNA"/>
</dbReference>